<dbReference type="KEGG" id="csph:CSPHI_02795"/>
<dbReference type="AlphaFoldDB" id="A0A1L7CWC0"/>
<keyword evidence="2" id="KW-1185">Reference proteome</keyword>
<dbReference type="NCBIfam" id="TIGR02569">
    <property type="entry name" value="TIGR02569_actnb"/>
    <property type="match status" value="1"/>
</dbReference>
<dbReference type="Proteomes" id="UP000185469">
    <property type="component" value="Chromosome"/>
</dbReference>
<dbReference type="RefSeq" id="WP_075691400.1">
    <property type="nucleotide sequence ID" value="NZ_CP009248.1"/>
</dbReference>
<name>A0A1L7CWC0_9CORY</name>
<accession>A0A1L7CWC0</accession>
<dbReference type="STRING" id="1437874.CSPHI_02795"/>
<gene>
    <name evidence="1" type="ORF">CSPHI_02795</name>
</gene>
<dbReference type="EMBL" id="CP009248">
    <property type="protein sequence ID" value="APT90175.1"/>
    <property type="molecule type" value="Genomic_DNA"/>
</dbReference>
<dbReference type="InterPro" id="IPR013402">
    <property type="entry name" value="CHP02569"/>
</dbReference>
<sequence length="280" mass="29375">MTAHPPPHVLEAFGAFGAPEPAGPAWDDGWRYGTVVLSRVADAQRAAWSAKVREVLAVDGAAVARPVRGTDGRHVIGGWQARHHAPGAPAARPDELIVAMCRLEEALADLARPRFLAGPAEGVFDVCDRAAWAEDPAGELERVLDVAAVPRADAAEALGVAAELTGLRGGLDAAGAEQVGHADPLATTVFDGAAAPTVVDLVPCWRPRGWTPALAAVDALSRGGADEALLARFDHLPDWDQLVLRAMLYRLFAHAVHPGAEPAAGRGLTRAAELVKARFR</sequence>
<evidence type="ECO:0000313" key="2">
    <source>
        <dbReference type="Proteomes" id="UP000185469"/>
    </source>
</evidence>
<reference evidence="1 2" key="1">
    <citation type="submission" date="2014-08" db="EMBL/GenBank/DDBJ databases">
        <title>Complete genome sequence of Corynebacterium sphenisci CECT 5990(T) (=DSM 44792(T)), isolated from healthy wild penguins.</title>
        <authorList>
            <person name="Ruckert C."/>
            <person name="Albersmeier A."/>
            <person name="Winkler A."/>
            <person name="Kalinowski J."/>
        </authorList>
    </citation>
    <scope>NUCLEOTIDE SEQUENCE [LARGE SCALE GENOMIC DNA]</scope>
    <source>
        <strain evidence="1 2">DSM 44792</strain>
    </source>
</reference>
<proteinExistence type="predicted"/>
<protein>
    <recommendedName>
        <fullName evidence="3">TIGR02569 family protein</fullName>
    </recommendedName>
</protein>
<dbReference type="OrthoDB" id="4427130at2"/>
<evidence type="ECO:0008006" key="3">
    <source>
        <dbReference type="Google" id="ProtNLM"/>
    </source>
</evidence>
<organism evidence="1 2">
    <name type="scientific">Corynebacterium sphenisci DSM 44792</name>
    <dbReference type="NCBI Taxonomy" id="1437874"/>
    <lineage>
        <taxon>Bacteria</taxon>
        <taxon>Bacillati</taxon>
        <taxon>Actinomycetota</taxon>
        <taxon>Actinomycetes</taxon>
        <taxon>Mycobacteriales</taxon>
        <taxon>Corynebacteriaceae</taxon>
        <taxon>Corynebacterium</taxon>
    </lineage>
</organism>
<evidence type="ECO:0000313" key="1">
    <source>
        <dbReference type="EMBL" id="APT90175.1"/>
    </source>
</evidence>